<gene>
    <name evidence="3" type="ORF">Tci_348069</name>
</gene>
<dbReference type="EMBL" id="BKCJ010128356">
    <property type="protein sequence ID" value="GEX76094.1"/>
    <property type="molecule type" value="Genomic_DNA"/>
</dbReference>
<dbReference type="Pfam" id="PF00078">
    <property type="entry name" value="RVT_1"/>
    <property type="match status" value="1"/>
</dbReference>
<dbReference type="InterPro" id="IPR026960">
    <property type="entry name" value="RVT-Znf"/>
</dbReference>
<evidence type="ECO:0000259" key="2">
    <source>
        <dbReference type="Pfam" id="PF13966"/>
    </source>
</evidence>
<proteinExistence type="predicted"/>
<evidence type="ECO:0000259" key="1">
    <source>
        <dbReference type="Pfam" id="PF00078"/>
    </source>
</evidence>
<keyword evidence="3" id="KW-0808">Transferase</keyword>
<comment type="caution">
    <text evidence="3">The sequence shown here is derived from an EMBL/GenBank/DDBJ whole genome shotgun (WGS) entry which is preliminary data.</text>
</comment>
<feature type="domain" description="Reverse transcriptase" evidence="1">
    <location>
        <begin position="325"/>
        <end position="411"/>
    </location>
</feature>
<dbReference type="SUPFAM" id="SSF56219">
    <property type="entry name" value="DNase I-like"/>
    <property type="match status" value="1"/>
</dbReference>
<keyword evidence="3" id="KW-0548">Nucleotidyltransferase</keyword>
<evidence type="ECO:0000313" key="3">
    <source>
        <dbReference type="EMBL" id="GEX76094.1"/>
    </source>
</evidence>
<accession>A0A699H9I8</accession>
<organism evidence="3">
    <name type="scientific">Tanacetum cinerariifolium</name>
    <name type="common">Dalmatian daisy</name>
    <name type="synonym">Chrysanthemum cinerariifolium</name>
    <dbReference type="NCBI Taxonomy" id="118510"/>
    <lineage>
        <taxon>Eukaryota</taxon>
        <taxon>Viridiplantae</taxon>
        <taxon>Streptophyta</taxon>
        <taxon>Embryophyta</taxon>
        <taxon>Tracheophyta</taxon>
        <taxon>Spermatophyta</taxon>
        <taxon>Magnoliopsida</taxon>
        <taxon>eudicotyledons</taxon>
        <taxon>Gunneridae</taxon>
        <taxon>Pentapetalae</taxon>
        <taxon>asterids</taxon>
        <taxon>campanulids</taxon>
        <taxon>Asterales</taxon>
        <taxon>Asteraceae</taxon>
        <taxon>Asteroideae</taxon>
        <taxon>Anthemideae</taxon>
        <taxon>Anthemidinae</taxon>
        <taxon>Tanacetum</taxon>
    </lineage>
</organism>
<feature type="domain" description="Reverse transcriptase zinc-binding" evidence="2">
    <location>
        <begin position="743"/>
        <end position="800"/>
    </location>
</feature>
<dbReference type="InterPro" id="IPR036691">
    <property type="entry name" value="Endo/exonu/phosph_ase_sf"/>
</dbReference>
<dbReference type="Pfam" id="PF13966">
    <property type="entry name" value="zf-RVT"/>
    <property type="match status" value="1"/>
</dbReference>
<reference evidence="3" key="1">
    <citation type="journal article" date="2019" name="Sci. Rep.">
        <title>Draft genome of Tanacetum cinerariifolium, the natural source of mosquito coil.</title>
        <authorList>
            <person name="Yamashiro T."/>
            <person name="Shiraishi A."/>
            <person name="Satake H."/>
            <person name="Nakayama K."/>
        </authorList>
    </citation>
    <scope>NUCLEOTIDE SEQUENCE</scope>
</reference>
<dbReference type="PANTHER" id="PTHR33116:SF79">
    <property type="entry name" value="REVERSE TRANSCRIPTASE DOMAIN, ZINC FINGER, CCHC-TYPE-RELATED"/>
    <property type="match status" value="1"/>
</dbReference>
<name>A0A699H9I8_TANCI</name>
<protein>
    <submittedName>
        <fullName evidence="3">RNA-directed DNA polymerase, eukaryota</fullName>
    </submittedName>
</protein>
<dbReference type="CDD" id="cd01650">
    <property type="entry name" value="RT_nLTR_like"/>
    <property type="match status" value="1"/>
</dbReference>
<dbReference type="PANTHER" id="PTHR33116">
    <property type="entry name" value="REVERSE TRANSCRIPTASE ZINC-BINDING DOMAIN-CONTAINING PROTEIN-RELATED-RELATED"/>
    <property type="match status" value="1"/>
</dbReference>
<feature type="non-terminal residue" evidence="3">
    <location>
        <position position="1"/>
    </location>
</feature>
<dbReference type="AlphaFoldDB" id="A0A699H9I8"/>
<sequence>DITVFFTKRGVTVSISDNFIALYGTWLPTNSKVLIVVIYAPQSAVLKRILWDYTLGLINRWKGETIVLGDFNVVRFEEERFGSFFNQSCARAFNQFISSSGLVEVKMEGYSFTWSHPSATKMNLKKTIRAWIKDTNKSYVGVKKSISDELVAIDKILDTGAVSDELLANRLDLSHKFHELNQLDLKEAAQKAKLAIRGVFHNGDWHTDPNLVKRTFLIILLLGFNNLISLVLNLVCRFRLSPDQMEELDKSINTDEIRVAVWDCGENNSPGPDGYTFEFFRRFWNLIGPDFCSAVLCFFDHGFFLRGCNSSFIALIPKVTDTKFVTDFWPVSLIGSVYKVVTKILANRLAMVISDLVSNTQSAFIAGRQIHDGPFILNEVLAGCKRKKKQAIIFKVDFAKAYDSVRWDFLLDGSLSLSHLFYADDAVFIGEWLDDKLDNLIRILNYFHLASGLKINVNKIQVLGVGVPLDIVNQGASRIGCSVMHLPFKYLGVMVGDHMSRYSAWSSSIQKIRTRLSMWKVKTLSVGGRLTLLKSVLGAVLTSKKKGGHGVSSFFALNRALLLKWVWRFLSQDGSLWSHVIYAIFEPRLKSHSFFINSTWGSILRESQALASKGFDFLSHCKLRVGNRVNTRFWLDTWILDMPLRVRFPRIYALDSVKEVYVAAKFGDPSLDDSFHRQVRDGSERQKWLDLLSMLDAVSLSSSSDRWYCDFNGDGSFRVKEVRSNLDDLFLPSLDVVTRRVRYVPIKINVFTWRARLDRLPTRGNLINKGVSLDSPLCPICGLMLEDSQHLFFRCDMAKCIFQRICHWWNLQWVDTQSFDDWLSWFKSVRMPCKPKDLLEGVFYTSWWHIWNFRNRLIFDASPPRCSVIFDDIFSSSFNWCVNRCNSSFSWEFWLKTPYLISL</sequence>
<dbReference type="GO" id="GO:0003964">
    <property type="term" value="F:RNA-directed DNA polymerase activity"/>
    <property type="evidence" value="ECO:0007669"/>
    <property type="project" value="UniProtKB-KW"/>
</dbReference>
<keyword evidence="3" id="KW-0695">RNA-directed DNA polymerase</keyword>
<dbReference type="InterPro" id="IPR000477">
    <property type="entry name" value="RT_dom"/>
</dbReference>
<dbReference type="Gene3D" id="3.60.10.10">
    <property type="entry name" value="Endonuclease/exonuclease/phosphatase"/>
    <property type="match status" value="1"/>
</dbReference>